<sequence length="214" mass="24119">MITKVTSRNNKITPVDLLTQKFGSKIILGDFSDAVFSDATFKNVIGIANLPMKAPVMQVLLENCIVLEYVKQFMTNQSVCFVDDGKQFSIVLEDGKKIEVPQDVDKAIRATVGDVKHWAGYLTEDGEHVIDLLKPAPGPHFYVNLLLGNRLGFKRTLQTTPKSVVDRFGRGSFRSHAATQVLATRFDVRQEKTVFRQTDSSIYMRTANRFFTLR</sequence>
<proteinExistence type="predicted"/>
<dbReference type="RefSeq" id="WP_243467737.1">
    <property type="nucleotide sequence ID" value="NZ_BAVR01000065.1"/>
</dbReference>
<dbReference type="Proteomes" id="UP000019109">
    <property type="component" value="Unassembled WGS sequence"/>
</dbReference>
<dbReference type="EMBL" id="BAVR01000065">
    <property type="protein sequence ID" value="GAE90339.1"/>
    <property type="molecule type" value="Genomic_DNA"/>
</dbReference>
<evidence type="ECO:0000313" key="2">
    <source>
        <dbReference type="Proteomes" id="UP000019109"/>
    </source>
</evidence>
<organism evidence="1 2">
    <name type="scientific">Acetivibrio straminisolvens JCM 21531</name>
    <dbReference type="NCBI Taxonomy" id="1294263"/>
    <lineage>
        <taxon>Bacteria</taxon>
        <taxon>Bacillati</taxon>
        <taxon>Bacillota</taxon>
        <taxon>Clostridia</taxon>
        <taxon>Eubacteriales</taxon>
        <taxon>Oscillospiraceae</taxon>
        <taxon>Acetivibrio</taxon>
    </lineage>
</organism>
<comment type="caution">
    <text evidence="1">The sequence shown here is derived from an EMBL/GenBank/DDBJ whole genome shotgun (WGS) entry which is preliminary data.</text>
</comment>
<name>W4VC56_9FIRM</name>
<accession>W4VC56</accession>
<protein>
    <submittedName>
        <fullName evidence="1">Cellobiose phosphorylase</fullName>
    </submittedName>
</protein>
<keyword evidence="2" id="KW-1185">Reference proteome</keyword>
<dbReference type="AlphaFoldDB" id="W4VC56"/>
<evidence type="ECO:0000313" key="1">
    <source>
        <dbReference type="EMBL" id="GAE90339.1"/>
    </source>
</evidence>
<dbReference type="SMR" id="W4VC56"/>
<dbReference type="STRING" id="1294263.JCM21531_3937"/>
<reference evidence="1" key="1">
    <citation type="journal article" date="2014" name="Genome Announc.">
        <title>Draft Genome Sequence of Clostridium straminisolvens Strain JCM 21531T, Isolated from a Cellulose-Degrading Bacterial Community.</title>
        <authorList>
            <person name="Yuki M."/>
            <person name="Oshima K."/>
            <person name="Suda W."/>
            <person name="Sakamoto M."/>
            <person name="Kitamura K."/>
            <person name="Iida T."/>
            <person name="Hattori M."/>
            <person name="Ohkuma M."/>
        </authorList>
    </citation>
    <scope>NUCLEOTIDE SEQUENCE [LARGE SCALE GENOMIC DNA]</scope>
    <source>
        <strain evidence="1">JCM 21531</strain>
    </source>
</reference>
<gene>
    <name evidence="1" type="ORF">JCM21531_3937</name>
</gene>